<dbReference type="PANTHER" id="PTHR48060">
    <property type="entry name" value="DNA DAMAGE-REPAIR/TOLERATION PROTEIN DRT100"/>
    <property type="match status" value="1"/>
</dbReference>
<dbReference type="OrthoDB" id="1935138at2759"/>
<evidence type="ECO:0000256" key="3">
    <source>
        <dbReference type="ARBA" id="ARBA00022729"/>
    </source>
</evidence>
<dbReference type="InterPro" id="IPR032675">
    <property type="entry name" value="LRR_dom_sf"/>
</dbReference>
<dbReference type="AlphaFoldDB" id="A0A7J0E326"/>
<evidence type="ECO:0000259" key="6">
    <source>
        <dbReference type="Pfam" id="PF08263"/>
    </source>
</evidence>
<dbReference type="InterPro" id="IPR053211">
    <property type="entry name" value="DNA_repair-toleration"/>
</dbReference>
<evidence type="ECO:0000256" key="4">
    <source>
        <dbReference type="ARBA" id="ARBA00022737"/>
    </source>
</evidence>
<organism evidence="7 8">
    <name type="scientific">Actinidia rufa</name>
    <dbReference type="NCBI Taxonomy" id="165716"/>
    <lineage>
        <taxon>Eukaryota</taxon>
        <taxon>Viridiplantae</taxon>
        <taxon>Streptophyta</taxon>
        <taxon>Embryophyta</taxon>
        <taxon>Tracheophyta</taxon>
        <taxon>Spermatophyta</taxon>
        <taxon>Magnoliopsida</taxon>
        <taxon>eudicotyledons</taxon>
        <taxon>Gunneridae</taxon>
        <taxon>Pentapetalae</taxon>
        <taxon>asterids</taxon>
        <taxon>Ericales</taxon>
        <taxon>Actinidiaceae</taxon>
        <taxon>Actinidia</taxon>
    </lineage>
</organism>
<gene>
    <name evidence="7" type="ORF">Acr_00g0103520</name>
</gene>
<keyword evidence="8" id="KW-1185">Reference proteome</keyword>
<dbReference type="SUPFAM" id="SSF52058">
    <property type="entry name" value="L domain-like"/>
    <property type="match status" value="1"/>
</dbReference>
<feature type="domain" description="Leucine-rich repeat-containing N-terminal plant-type" evidence="6">
    <location>
        <begin position="21"/>
        <end position="58"/>
    </location>
</feature>
<evidence type="ECO:0000256" key="1">
    <source>
        <dbReference type="ARBA" id="ARBA00004370"/>
    </source>
</evidence>
<comment type="subcellular location">
    <subcellularLocation>
        <location evidence="1">Membrane</location>
    </subcellularLocation>
</comment>
<sequence>MKSLVLKTLPKQKDVGEEGPESVALLKWKASLDNQSQSLLSSWVAGSNHCKWIGIGCNKASRVTHIDLESYSLRGMLSDLNFSSFPHLLSLQLFNNSLYGSIPSNIGSLRRLTCLSVPANHLSGTIPSEIGQFV</sequence>
<dbReference type="Pfam" id="PF08263">
    <property type="entry name" value="LRRNT_2"/>
    <property type="match status" value="1"/>
</dbReference>
<evidence type="ECO:0000313" key="7">
    <source>
        <dbReference type="EMBL" id="GFS46648.1"/>
    </source>
</evidence>
<keyword evidence="4" id="KW-0677">Repeat</keyword>
<evidence type="ECO:0000256" key="2">
    <source>
        <dbReference type="ARBA" id="ARBA00022614"/>
    </source>
</evidence>
<dbReference type="GO" id="GO:0016020">
    <property type="term" value="C:membrane"/>
    <property type="evidence" value="ECO:0007669"/>
    <property type="project" value="UniProtKB-SubCell"/>
</dbReference>
<keyword evidence="5" id="KW-0472">Membrane</keyword>
<dbReference type="Proteomes" id="UP000585474">
    <property type="component" value="Unassembled WGS sequence"/>
</dbReference>
<dbReference type="EMBL" id="BJWL01000471">
    <property type="protein sequence ID" value="GFS46648.1"/>
    <property type="molecule type" value="Genomic_DNA"/>
</dbReference>
<keyword evidence="2" id="KW-0433">Leucine-rich repeat</keyword>
<dbReference type="Gene3D" id="3.80.10.10">
    <property type="entry name" value="Ribonuclease Inhibitor"/>
    <property type="match status" value="1"/>
</dbReference>
<reference evidence="8" key="1">
    <citation type="submission" date="2019-07" db="EMBL/GenBank/DDBJ databases">
        <title>De Novo Assembly of kiwifruit Actinidia rufa.</title>
        <authorList>
            <person name="Sugita-Konishi S."/>
            <person name="Sato K."/>
            <person name="Mori E."/>
            <person name="Abe Y."/>
            <person name="Kisaki G."/>
            <person name="Hamano K."/>
            <person name="Suezawa K."/>
            <person name="Otani M."/>
            <person name="Fukuda T."/>
            <person name="Manabe T."/>
            <person name="Gomi K."/>
            <person name="Tabuchi M."/>
            <person name="Akimitsu K."/>
            <person name="Kataoka I."/>
        </authorList>
    </citation>
    <scope>NUCLEOTIDE SEQUENCE [LARGE SCALE GENOMIC DNA]</scope>
    <source>
        <strain evidence="8">cv. Fuchu</strain>
    </source>
</reference>
<comment type="caution">
    <text evidence="7">The sequence shown here is derived from an EMBL/GenBank/DDBJ whole genome shotgun (WGS) entry which is preliminary data.</text>
</comment>
<dbReference type="InterPro" id="IPR013210">
    <property type="entry name" value="LRR_N_plant-typ"/>
</dbReference>
<accession>A0A7J0E326</accession>
<evidence type="ECO:0000256" key="5">
    <source>
        <dbReference type="ARBA" id="ARBA00023136"/>
    </source>
</evidence>
<keyword evidence="3" id="KW-0732">Signal</keyword>
<dbReference type="PANTHER" id="PTHR48060:SF16">
    <property type="entry name" value="LEUCINE-RICH REPEAT-CONTAINING N-TERMINAL PLANT-TYPE DOMAIN-CONTAINING PROTEIN"/>
    <property type="match status" value="1"/>
</dbReference>
<dbReference type="FunFam" id="3.80.10.10:FF:000400">
    <property type="entry name" value="Nuclear pore complex protein NUP107"/>
    <property type="match status" value="1"/>
</dbReference>
<name>A0A7J0E326_9ERIC</name>
<evidence type="ECO:0000313" key="8">
    <source>
        <dbReference type="Proteomes" id="UP000585474"/>
    </source>
</evidence>
<protein>
    <recommendedName>
        <fullName evidence="6">Leucine-rich repeat-containing N-terminal plant-type domain-containing protein</fullName>
    </recommendedName>
</protein>
<proteinExistence type="predicted"/>